<name>A0A369JEH8_HYPMA</name>
<dbReference type="InParanoid" id="A0A369JEH8"/>
<sequence length="118" mass="13153">MPAFICSGLASVAIKVRRQMCYGIFFRHIVLRALPAVELLLGVSPCTTGEPHPRMSDTMPTVHTPDAATAPPRVPRLPHTKHHRPRDVPNLLYTLMIHYAVLGAHESRTSSTHCTLRR</sequence>
<dbReference type="AlphaFoldDB" id="A0A369JEH8"/>
<evidence type="ECO:0000313" key="1">
    <source>
        <dbReference type="EMBL" id="RDB19610.1"/>
    </source>
</evidence>
<accession>A0A369JEH8</accession>
<protein>
    <submittedName>
        <fullName evidence="1">Uncharacterized protein</fullName>
    </submittedName>
</protein>
<keyword evidence="2" id="KW-1185">Reference proteome</keyword>
<comment type="caution">
    <text evidence="1">The sequence shown here is derived from an EMBL/GenBank/DDBJ whole genome shotgun (WGS) entry which is preliminary data.</text>
</comment>
<reference evidence="1" key="1">
    <citation type="submission" date="2018-04" db="EMBL/GenBank/DDBJ databases">
        <title>Whole genome sequencing of Hypsizygus marmoreus.</title>
        <authorList>
            <person name="Choi I.-G."/>
            <person name="Min B."/>
            <person name="Kim J.-G."/>
            <person name="Kim S."/>
            <person name="Oh Y.-L."/>
            <person name="Kong W.-S."/>
            <person name="Park H."/>
            <person name="Jeong J."/>
            <person name="Song E.-S."/>
        </authorList>
    </citation>
    <scope>NUCLEOTIDE SEQUENCE [LARGE SCALE GENOMIC DNA]</scope>
    <source>
        <strain evidence="1">51987-8</strain>
    </source>
</reference>
<dbReference type="EMBL" id="LUEZ02000077">
    <property type="protein sequence ID" value="RDB19610.1"/>
    <property type="molecule type" value="Genomic_DNA"/>
</dbReference>
<organism evidence="1 2">
    <name type="scientific">Hypsizygus marmoreus</name>
    <name type="common">White beech mushroom</name>
    <name type="synonym">Agaricus marmoreus</name>
    <dbReference type="NCBI Taxonomy" id="39966"/>
    <lineage>
        <taxon>Eukaryota</taxon>
        <taxon>Fungi</taxon>
        <taxon>Dikarya</taxon>
        <taxon>Basidiomycota</taxon>
        <taxon>Agaricomycotina</taxon>
        <taxon>Agaricomycetes</taxon>
        <taxon>Agaricomycetidae</taxon>
        <taxon>Agaricales</taxon>
        <taxon>Tricholomatineae</taxon>
        <taxon>Lyophyllaceae</taxon>
        <taxon>Hypsizygus</taxon>
    </lineage>
</organism>
<gene>
    <name evidence="1" type="ORF">Hypma_013308</name>
</gene>
<evidence type="ECO:0000313" key="2">
    <source>
        <dbReference type="Proteomes" id="UP000076154"/>
    </source>
</evidence>
<proteinExistence type="predicted"/>
<dbReference type="Proteomes" id="UP000076154">
    <property type="component" value="Unassembled WGS sequence"/>
</dbReference>